<dbReference type="EMBL" id="JAIMJA010000011">
    <property type="protein sequence ID" value="MCE2595524.1"/>
    <property type="molecule type" value="Genomic_DNA"/>
</dbReference>
<feature type="transmembrane region" description="Helical" evidence="12">
    <location>
        <begin position="15"/>
        <end position="35"/>
    </location>
</feature>
<comment type="caution">
    <text evidence="13">The sequence shown here is derived from an EMBL/GenBank/DDBJ whole genome shotgun (WGS) entry which is preliminary data.</text>
</comment>
<evidence type="ECO:0000256" key="8">
    <source>
        <dbReference type="ARBA" id="ARBA00022692"/>
    </source>
</evidence>
<protein>
    <recommendedName>
        <fullName evidence="4 12">Heme exporter protein D</fullName>
    </recommendedName>
</protein>
<reference evidence="13 14" key="1">
    <citation type="journal article" date="2022" name="Environ. Microbiol. Rep.">
        <title>Eco-phylogenetic analyses reveal divergent evolution of vitamin B12 metabolism in the marine bacterial family 'Psychromonadaceae'.</title>
        <authorList>
            <person name="Jin X."/>
            <person name="Yang Y."/>
            <person name="Cao H."/>
            <person name="Gao B."/>
            <person name="Zhao Z."/>
        </authorList>
    </citation>
    <scope>NUCLEOTIDE SEQUENCE [LARGE SCALE GENOMIC DNA]</scope>
    <source>
        <strain evidence="13 14">MKS20</strain>
    </source>
</reference>
<name>A0ABS8W933_9GAMM</name>
<evidence type="ECO:0000313" key="14">
    <source>
        <dbReference type="Proteomes" id="UP001201273"/>
    </source>
</evidence>
<evidence type="ECO:0000313" key="13">
    <source>
        <dbReference type="EMBL" id="MCE2595524.1"/>
    </source>
</evidence>
<comment type="similarity">
    <text evidence="3 12">Belongs to the CcmD/CycX/HelD family.</text>
</comment>
<keyword evidence="6 12" id="KW-1003">Cell membrane</keyword>
<evidence type="ECO:0000256" key="5">
    <source>
        <dbReference type="ARBA" id="ARBA00022448"/>
    </source>
</evidence>
<keyword evidence="7 12" id="KW-0997">Cell inner membrane</keyword>
<dbReference type="Proteomes" id="UP001201273">
    <property type="component" value="Unassembled WGS sequence"/>
</dbReference>
<dbReference type="NCBIfam" id="TIGR03141">
    <property type="entry name" value="cytochro_ccmD"/>
    <property type="match status" value="1"/>
</dbReference>
<dbReference type="RefSeq" id="WP_232800418.1">
    <property type="nucleotide sequence ID" value="NZ_CP170335.1"/>
</dbReference>
<sequence>MEFVSWADFFAMGGYGFYVWLSFGATFISMLGIVIDTRMKRARLFKQVRNNIERNKRMQAARSMENTL</sequence>
<comment type="subcellular location">
    <subcellularLocation>
        <location evidence="2 12">Cell inner membrane</location>
        <topology evidence="2 12">Single-pass membrane protein</topology>
    </subcellularLocation>
</comment>
<evidence type="ECO:0000256" key="12">
    <source>
        <dbReference type="RuleBase" id="RU363101"/>
    </source>
</evidence>
<keyword evidence="14" id="KW-1185">Reference proteome</keyword>
<evidence type="ECO:0000256" key="7">
    <source>
        <dbReference type="ARBA" id="ARBA00022519"/>
    </source>
</evidence>
<dbReference type="InterPro" id="IPR052075">
    <property type="entry name" value="Heme_exporter_D"/>
</dbReference>
<gene>
    <name evidence="13" type="primary">ccmD</name>
    <name evidence="13" type="ORF">K6Y31_11910</name>
</gene>
<evidence type="ECO:0000256" key="9">
    <source>
        <dbReference type="ARBA" id="ARBA00022748"/>
    </source>
</evidence>
<organism evidence="13 14">
    <name type="scientific">Motilimonas cestriensis</name>
    <dbReference type="NCBI Taxonomy" id="2742685"/>
    <lineage>
        <taxon>Bacteria</taxon>
        <taxon>Pseudomonadati</taxon>
        <taxon>Pseudomonadota</taxon>
        <taxon>Gammaproteobacteria</taxon>
        <taxon>Alteromonadales</taxon>
        <taxon>Alteromonadales genera incertae sedis</taxon>
        <taxon>Motilimonas</taxon>
    </lineage>
</organism>
<dbReference type="Pfam" id="PF04995">
    <property type="entry name" value="CcmD"/>
    <property type="match status" value="1"/>
</dbReference>
<evidence type="ECO:0000256" key="1">
    <source>
        <dbReference type="ARBA" id="ARBA00002442"/>
    </source>
</evidence>
<keyword evidence="9 12" id="KW-0201">Cytochrome c-type biogenesis</keyword>
<keyword evidence="8 12" id="KW-0812">Transmembrane</keyword>
<comment type="function">
    <text evidence="1 12">Required for the export of heme to the periplasm for the biogenesis of c-type cytochromes.</text>
</comment>
<evidence type="ECO:0000256" key="10">
    <source>
        <dbReference type="ARBA" id="ARBA00022989"/>
    </source>
</evidence>
<keyword evidence="11 12" id="KW-0472">Membrane</keyword>
<keyword evidence="10 12" id="KW-1133">Transmembrane helix</keyword>
<dbReference type="InterPro" id="IPR007078">
    <property type="entry name" value="Haem_export_protD_CcmD"/>
</dbReference>
<proteinExistence type="inferred from homology"/>
<accession>A0ABS8W933</accession>
<evidence type="ECO:0000256" key="11">
    <source>
        <dbReference type="ARBA" id="ARBA00023136"/>
    </source>
</evidence>
<dbReference type="PANTHER" id="PTHR37531:SF1">
    <property type="entry name" value="HEME EXPORTER PROTEIN D"/>
    <property type="match status" value="1"/>
</dbReference>
<evidence type="ECO:0000256" key="6">
    <source>
        <dbReference type="ARBA" id="ARBA00022475"/>
    </source>
</evidence>
<keyword evidence="5 12" id="KW-0813">Transport</keyword>
<dbReference type="PANTHER" id="PTHR37531">
    <property type="entry name" value="HEME EXPORTER PROTEIN D"/>
    <property type="match status" value="1"/>
</dbReference>
<evidence type="ECO:0000256" key="2">
    <source>
        <dbReference type="ARBA" id="ARBA00004377"/>
    </source>
</evidence>
<evidence type="ECO:0000256" key="4">
    <source>
        <dbReference type="ARBA" id="ARBA00016461"/>
    </source>
</evidence>
<evidence type="ECO:0000256" key="3">
    <source>
        <dbReference type="ARBA" id="ARBA00008741"/>
    </source>
</evidence>